<name>A0A1G9CG44_9BACT</name>
<accession>A0A1G9CG44</accession>
<reference evidence="2" key="1">
    <citation type="submission" date="2016-10" db="EMBL/GenBank/DDBJ databases">
        <authorList>
            <person name="Varghese N."/>
            <person name="Submissions S."/>
        </authorList>
    </citation>
    <scope>NUCLEOTIDE SEQUENCE [LARGE SCALE GENOMIC DNA]</scope>
    <source>
        <strain evidence="2">DSM 16995</strain>
    </source>
</reference>
<dbReference type="EMBL" id="FNGA01000001">
    <property type="protein sequence ID" value="SDK50385.1"/>
    <property type="molecule type" value="Genomic_DNA"/>
</dbReference>
<organism evidence="1 2">
    <name type="scientific">Maridesulfovibrio ferrireducens</name>
    <dbReference type="NCBI Taxonomy" id="246191"/>
    <lineage>
        <taxon>Bacteria</taxon>
        <taxon>Pseudomonadati</taxon>
        <taxon>Thermodesulfobacteriota</taxon>
        <taxon>Desulfovibrionia</taxon>
        <taxon>Desulfovibrionales</taxon>
        <taxon>Desulfovibrionaceae</taxon>
        <taxon>Maridesulfovibrio</taxon>
    </lineage>
</organism>
<dbReference type="STRING" id="246191.SAMN05660337_0657"/>
<protein>
    <submittedName>
        <fullName evidence="1">Uncharacterized protein</fullName>
    </submittedName>
</protein>
<dbReference type="OrthoDB" id="5459150at2"/>
<gene>
    <name evidence="1" type="ORF">SAMN05660337_0657</name>
</gene>
<proteinExistence type="predicted"/>
<dbReference type="Proteomes" id="UP000199053">
    <property type="component" value="Unassembled WGS sequence"/>
</dbReference>
<dbReference type="AlphaFoldDB" id="A0A1G9CG44"/>
<keyword evidence="2" id="KW-1185">Reference proteome</keyword>
<evidence type="ECO:0000313" key="2">
    <source>
        <dbReference type="Proteomes" id="UP000199053"/>
    </source>
</evidence>
<evidence type="ECO:0000313" key="1">
    <source>
        <dbReference type="EMBL" id="SDK50385.1"/>
    </source>
</evidence>
<sequence>MYYHGFDNKTVSANKYWTSKDDELVSSLFAKIINKTVTSCEIAPEQDQLVEQMVNNLFDLCFYINKDVHNC</sequence>
<dbReference type="RefSeq" id="WP_092158167.1">
    <property type="nucleotide sequence ID" value="NZ_FNGA01000001.1"/>
</dbReference>